<gene>
    <name evidence="3" type="ORF">PHPALM_32018</name>
</gene>
<keyword evidence="4" id="KW-1185">Reference proteome</keyword>
<evidence type="ECO:0000256" key="1">
    <source>
        <dbReference type="SAM" id="MobiDB-lite"/>
    </source>
</evidence>
<protein>
    <submittedName>
        <fullName evidence="3">Elicitin</fullName>
    </submittedName>
</protein>
<dbReference type="OrthoDB" id="129132at2759"/>
<feature type="compositionally biased region" description="Basic and acidic residues" evidence="1">
    <location>
        <begin position="129"/>
        <end position="145"/>
    </location>
</feature>
<dbReference type="Proteomes" id="UP000237271">
    <property type="component" value="Unassembled WGS sequence"/>
</dbReference>
<name>A0A2P4X163_9STRA</name>
<dbReference type="EMBL" id="NCKW01017247">
    <property type="protein sequence ID" value="POM59281.1"/>
    <property type="molecule type" value="Genomic_DNA"/>
</dbReference>
<reference evidence="3 4" key="1">
    <citation type="journal article" date="2017" name="Genome Biol. Evol.">
        <title>Phytophthora megakarya and P. palmivora, closely related causal agents of cacao black pod rot, underwent increases in genome sizes and gene numbers by different mechanisms.</title>
        <authorList>
            <person name="Ali S.S."/>
            <person name="Shao J."/>
            <person name="Lary D.J."/>
            <person name="Kronmiller B."/>
            <person name="Shen D."/>
            <person name="Strem M.D."/>
            <person name="Amoako-Attah I."/>
            <person name="Akrofi A.Y."/>
            <person name="Begoude B.A."/>
            <person name="Ten Hoopen G.M."/>
            <person name="Coulibaly K."/>
            <person name="Kebe B.I."/>
            <person name="Melnick R.L."/>
            <person name="Guiltinan M.J."/>
            <person name="Tyler B.M."/>
            <person name="Meinhardt L.W."/>
            <person name="Bailey B.A."/>
        </authorList>
    </citation>
    <scope>NUCLEOTIDE SEQUENCE [LARGE SCALE GENOMIC DNA]</scope>
    <source>
        <strain evidence="4">sbr112.9</strain>
    </source>
</reference>
<dbReference type="GO" id="GO:0005576">
    <property type="term" value="C:extracellular region"/>
    <property type="evidence" value="ECO:0007669"/>
    <property type="project" value="InterPro"/>
</dbReference>
<accession>A0A2P4X163</accession>
<feature type="compositionally biased region" description="Polar residues" evidence="1">
    <location>
        <begin position="194"/>
        <end position="208"/>
    </location>
</feature>
<sequence length="229" mass="23563">MKAVMSSLLLTATAIAHAANCDVTALIEISETTDAAECKDVSNFVVPVESTEDTILFNLELFCENVACQRVLTSLTAINECMIVDMKLHRTIIDPIDAVCSTTRALRVADGSHVHSPSMDMGSATTEIEDSHDATHSSLAEDSHDATSTSSEVYDSHDTSSTPVDAGDDDDDSNDTGSSKSTTSSTAGSKAISNSTSSTPAPNASGTSSAAAVTFAAGSVFLAAAAAFL</sequence>
<proteinExistence type="predicted"/>
<feature type="signal peptide" evidence="2">
    <location>
        <begin position="1"/>
        <end position="18"/>
    </location>
</feature>
<keyword evidence="2" id="KW-0732">Signal</keyword>
<feature type="compositionally biased region" description="Low complexity" evidence="1">
    <location>
        <begin position="175"/>
        <end position="193"/>
    </location>
</feature>
<dbReference type="SUPFAM" id="SSF48647">
    <property type="entry name" value="Fungal elicitin"/>
    <property type="match status" value="1"/>
</dbReference>
<dbReference type="AlphaFoldDB" id="A0A2P4X163"/>
<comment type="caution">
    <text evidence="3">The sequence shown here is derived from an EMBL/GenBank/DDBJ whole genome shotgun (WGS) entry which is preliminary data.</text>
</comment>
<dbReference type="InterPro" id="IPR036470">
    <property type="entry name" value="Elicitin_sf"/>
</dbReference>
<feature type="region of interest" description="Disordered" evidence="1">
    <location>
        <begin position="111"/>
        <end position="208"/>
    </location>
</feature>
<evidence type="ECO:0000313" key="3">
    <source>
        <dbReference type="EMBL" id="POM59281.1"/>
    </source>
</evidence>
<evidence type="ECO:0000256" key="2">
    <source>
        <dbReference type="SAM" id="SignalP"/>
    </source>
</evidence>
<organism evidence="3 4">
    <name type="scientific">Phytophthora palmivora</name>
    <dbReference type="NCBI Taxonomy" id="4796"/>
    <lineage>
        <taxon>Eukaryota</taxon>
        <taxon>Sar</taxon>
        <taxon>Stramenopiles</taxon>
        <taxon>Oomycota</taxon>
        <taxon>Peronosporomycetes</taxon>
        <taxon>Peronosporales</taxon>
        <taxon>Peronosporaceae</taxon>
        <taxon>Phytophthora</taxon>
    </lineage>
</organism>
<feature type="chain" id="PRO_5015108225" evidence="2">
    <location>
        <begin position="19"/>
        <end position="229"/>
    </location>
</feature>
<dbReference type="Gene3D" id="1.10.239.10">
    <property type="entry name" value="Elicitin domain"/>
    <property type="match status" value="1"/>
</dbReference>
<evidence type="ECO:0000313" key="4">
    <source>
        <dbReference type="Proteomes" id="UP000237271"/>
    </source>
</evidence>